<feature type="domain" description="ImpA N-terminal" evidence="1">
    <location>
        <begin position="81"/>
        <end position="209"/>
    </location>
</feature>
<organism evidence="2 3">
    <name type="scientific">Parazoarcus communis SWub3 = DSM 12120</name>
    <dbReference type="NCBI Taxonomy" id="1121029"/>
    <lineage>
        <taxon>Bacteria</taxon>
        <taxon>Pseudomonadati</taxon>
        <taxon>Pseudomonadota</taxon>
        <taxon>Betaproteobacteria</taxon>
        <taxon>Rhodocyclales</taxon>
        <taxon>Zoogloeaceae</taxon>
        <taxon>Parazoarcus</taxon>
    </lineage>
</organism>
<reference evidence="2 3" key="1">
    <citation type="submission" date="2018-06" db="EMBL/GenBank/DDBJ databases">
        <title>Azoarcus communis strain SWub3 genome.</title>
        <authorList>
            <person name="Zorraquino Salvo V."/>
            <person name="Toubiana D."/>
            <person name="Blumwald E."/>
        </authorList>
    </citation>
    <scope>NUCLEOTIDE SEQUENCE [LARGE SCALE GENOMIC DNA]</scope>
    <source>
        <strain evidence="2 3">SWub3</strain>
    </source>
</reference>
<dbReference type="InterPro" id="IPR010657">
    <property type="entry name" value="ImpA_N"/>
</dbReference>
<gene>
    <name evidence="2" type="primary">tssA</name>
    <name evidence="2" type="ORF">DNK49_17335</name>
</gene>
<protein>
    <submittedName>
        <fullName evidence="2">Type VI secretion system protein TssA</fullName>
    </submittedName>
</protein>
<dbReference type="RefSeq" id="WP_110527379.1">
    <property type="nucleotide sequence ID" value="NZ_QKOE01000015.1"/>
</dbReference>
<evidence type="ECO:0000313" key="3">
    <source>
        <dbReference type="Proteomes" id="UP000248259"/>
    </source>
</evidence>
<proteinExistence type="predicted"/>
<dbReference type="PANTHER" id="PTHR37951">
    <property type="entry name" value="CYTOPLASMIC PROTEIN-RELATED"/>
    <property type="match status" value="1"/>
</dbReference>
<keyword evidence="3" id="KW-1185">Reference proteome</keyword>
<dbReference type="EMBL" id="QKOE01000015">
    <property type="protein sequence ID" value="PZA15315.1"/>
    <property type="molecule type" value="Genomic_DNA"/>
</dbReference>
<dbReference type="Proteomes" id="UP000248259">
    <property type="component" value="Unassembled WGS sequence"/>
</dbReference>
<dbReference type="AlphaFoldDB" id="A0A323US13"/>
<sequence length="419" mass="45508">MATTIVGHAATAGNHRPLPSGCTVLELQRFFSSERLTCNLFIYYIDPFANAQDAHQGEGLFDCGRVNSPNMPPDIDLDHFLRPLGDEQPCGPNLEYDADFLALEEAAKAQPEQEFTSSGSGDKVTIEGQGPDWASVRKLAEGLLERTRDLRVAVYYTRALLRLEGFVGIHAGLGLILGLLQQHWNHVHPELDAEDGNDPTMRVNALAPMVANDALISDLRASTLLQSRQSGILTVRNIEVSQGKLTARNNEEVFAESRVLGMLAEALAQTPQLATAITDSIARVHALSSHLQDHVGASASLDFKPLLNTLQAVHHALGGIALPATEIAPDSASSAPVVDMRIAATTTMAIRSRDDVIDTIDRLVAYLEQAEPTNPAQWLLRRARRVISMNFLEAIVELAPDGLEQAERMVGSQLNPAEE</sequence>
<comment type="caution">
    <text evidence="2">The sequence shown here is derived from an EMBL/GenBank/DDBJ whole genome shotgun (WGS) entry which is preliminary data.</text>
</comment>
<evidence type="ECO:0000313" key="2">
    <source>
        <dbReference type="EMBL" id="PZA15315.1"/>
    </source>
</evidence>
<dbReference type="InterPro" id="IPR017740">
    <property type="entry name" value="TssA-like"/>
</dbReference>
<accession>A0A323US13</accession>
<dbReference type="PANTHER" id="PTHR37951:SF1">
    <property type="entry name" value="TYPE VI SECRETION SYSTEM COMPONENT TSSA1"/>
    <property type="match status" value="1"/>
</dbReference>
<dbReference type="NCBIfam" id="TIGR03363">
    <property type="entry name" value="VI_chp_8"/>
    <property type="match status" value="1"/>
</dbReference>
<dbReference type="Pfam" id="PF06812">
    <property type="entry name" value="ImpA_N"/>
    <property type="match status" value="1"/>
</dbReference>
<dbReference type="OrthoDB" id="9771118at2"/>
<name>A0A323US13_9RHOO</name>
<evidence type="ECO:0000259" key="1">
    <source>
        <dbReference type="Pfam" id="PF06812"/>
    </source>
</evidence>